<dbReference type="GO" id="GO:0006352">
    <property type="term" value="P:DNA-templated transcription initiation"/>
    <property type="evidence" value="ECO:0007669"/>
    <property type="project" value="InterPro"/>
</dbReference>
<gene>
    <name evidence="5" type="ORF">JIN84_02735</name>
</gene>
<dbReference type="PANTHER" id="PTHR43133">
    <property type="entry name" value="RNA POLYMERASE ECF-TYPE SIGMA FACTO"/>
    <property type="match status" value="1"/>
</dbReference>
<dbReference type="Proteomes" id="UP000600139">
    <property type="component" value="Unassembled WGS sequence"/>
</dbReference>
<evidence type="ECO:0000259" key="4">
    <source>
        <dbReference type="Pfam" id="PF04542"/>
    </source>
</evidence>
<dbReference type="Pfam" id="PF04542">
    <property type="entry name" value="Sigma70_r2"/>
    <property type="match status" value="1"/>
</dbReference>
<feature type="domain" description="RNA polymerase sigma-70 region 2" evidence="4">
    <location>
        <begin position="38"/>
        <end position="106"/>
    </location>
</feature>
<comment type="caution">
    <text evidence="5">The sequence shown here is derived from an EMBL/GenBank/DDBJ whole genome shotgun (WGS) entry which is preliminary data.</text>
</comment>
<evidence type="ECO:0000313" key="5">
    <source>
        <dbReference type="EMBL" id="MBK1814513.1"/>
    </source>
</evidence>
<keyword evidence="1" id="KW-0805">Transcription regulation</keyword>
<dbReference type="EMBL" id="JAENIK010000004">
    <property type="protein sequence ID" value="MBK1814513.1"/>
    <property type="molecule type" value="Genomic_DNA"/>
</dbReference>
<dbReference type="GO" id="GO:0016987">
    <property type="term" value="F:sigma factor activity"/>
    <property type="evidence" value="ECO:0007669"/>
    <property type="project" value="UniProtKB-KW"/>
</dbReference>
<evidence type="ECO:0000256" key="1">
    <source>
        <dbReference type="ARBA" id="ARBA00023015"/>
    </source>
</evidence>
<proteinExistence type="predicted"/>
<dbReference type="PANTHER" id="PTHR43133:SF51">
    <property type="entry name" value="RNA POLYMERASE SIGMA FACTOR"/>
    <property type="match status" value="1"/>
</dbReference>
<keyword evidence="2" id="KW-0731">Sigma factor</keyword>
<evidence type="ECO:0000313" key="6">
    <source>
        <dbReference type="Proteomes" id="UP000600139"/>
    </source>
</evidence>
<keyword evidence="6" id="KW-1185">Reference proteome</keyword>
<keyword evidence="3" id="KW-0804">Transcription</keyword>
<accession>A0A934R1P9</accession>
<dbReference type="InterPro" id="IPR013325">
    <property type="entry name" value="RNA_pol_sigma_r2"/>
</dbReference>
<organism evidence="5 6">
    <name type="scientific">Luteolibacter yonseiensis</name>
    <dbReference type="NCBI Taxonomy" id="1144680"/>
    <lineage>
        <taxon>Bacteria</taxon>
        <taxon>Pseudomonadati</taxon>
        <taxon>Verrucomicrobiota</taxon>
        <taxon>Verrucomicrobiia</taxon>
        <taxon>Verrucomicrobiales</taxon>
        <taxon>Verrucomicrobiaceae</taxon>
        <taxon>Luteolibacter</taxon>
    </lineage>
</organism>
<dbReference type="RefSeq" id="WP_200349474.1">
    <property type="nucleotide sequence ID" value="NZ_BAABHZ010000010.1"/>
</dbReference>
<dbReference type="InterPro" id="IPR039425">
    <property type="entry name" value="RNA_pol_sigma-70-like"/>
</dbReference>
<evidence type="ECO:0000256" key="3">
    <source>
        <dbReference type="ARBA" id="ARBA00023163"/>
    </source>
</evidence>
<reference evidence="5" key="1">
    <citation type="submission" date="2021-01" db="EMBL/GenBank/DDBJ databases">
        <title>Modified the classification status of verrucomicrobia.</title>
        <authorList>
            <person name="Feng X."/>
        </authorList>
    </citation>
    <scope>NUCLEOTIDE SEQUENCE</scope>
    <source>
        <strain evidence="5">JCM 18052</strain>
    </source>
</reference>
<name>A0A934R1P9_9BACT</name>
<protein>
    <submittedName>
        <fullName evidence="5">Sigma-70 family RNA polymerase sigma factor</fullName>
    </submittedName>
</protein>
<dbReference type="SUPFAM" id="SSF88946">
    <property type="entry name" value="Sigma2 domain of RNA polymerase sigma factors"/>
    <property type="match status" value="1"/>
</dbReference>
<dbReference type="AlphaFoldDB" id="A0A934R1P9"/>
<sequence>MSPAFHTHLGEFHTTRWSVVVGAQGHSPAQVNASVESLYRQYLSPLYAYVRRRGYSPHDAQDLTHDFFSRLLEKGWLSSAHQDRGRLRTFLLVAMKRFLANEWDRTRADKRGGGSRLVSLQSEEGERLFSADDAAGSSVPDELLFDRNWAMVLMRTTLDHLRREYERSTRPNDFDVLKSCLTAERGDIDYPAIARELQLLPASARSLVHRFRRRFREIFREEVAGTVSSPEEVEDEMRALISTLGRQ</sequence>
<evidence type="ECO:0000256" key="2">
    <source>
        <dbReference type="ARBA" id="ARBA00023082"/>
    </source>
</evidence>
<dbReference type="InterPro" id="IPR007627">
    <property type="entry name" value="RNA_pol_sigma70_r2"/>
</dbReference>
<dbReference type="Gene3D" id="1.10.1740.10">
    <property type="match status" value="1"/>
</dbReference>